<evidence type="ECO:0000256" key="6">
    <source>
        <dbReference type="ARBA" id="ARBA00022737"/>
    </source>
</evidence>
<dbReference type="InterPro" id="IPR013598">
    <property type="entry name" value="Exportin-1/Importin-b-like"/>
</dbReference>
<dbReference type="OrthoDB" id="2016913at2759"/>
<evidence type="ECO:0000313" key="10">
    <source>
        <dbReference type="EMBL" id="RWS16817.1"/>
    </source>
</evidence>
<dbReference type="Pfam" id="PF08389">
    <property type="entry name" value="Xpo1"/>
    <property type="match status" value="1"/>
</dbReference>
<dbReference type="InterPro" id="IPR051345">
    <property type="entry name" value="Importin_beta-like_NTR"/>
</dbReference>
<dbReference type="InterPro" id="IPR057942">
    <property type="entry name" value="TPR_TNPO3_IPO13_3rd"/>
</dbReference>
<dbReference type="GO" id="GO:0005737">
    <property type="term" value="C:cytoplasm"/>
    <property type="evidence" value="ECO:0007669"/>
    <property type="project" value="TreeGrafter"/>
</dbReference>
<evidence type="ECO:0000256" key="3">
    <source>
        <dbReference type="ARBA" id="ARBA00011422"/>
    </source>
</evidence>
<comment type="caution">
    <text evidence="10">The sequence shown here is derived from an EMBL/GenBank/DDBJ whole genome shotgun (WGS) entry which is preliminary data.</text>
</comment>
<dbReference type="Gene3D" id="1.25.10.10">
    <property type="entry name" value="Leucine-rich Repeat Variant"/>
    <property type="match status" value="1"/>
</dbReference>
<protein>
    <recommendedName>
        <fullName evidence="4">Importin-13</fullName>
    </recommendedName>
</protein>
<comment type="similarity">
    <text evidence="2">Belongs to the importin beta family.</text>
</comment>
<dbReference type="Proteomes" id="UP000285301">
    <property type="component" value="Unassembled WGS sequence"/>
</dbReference>
<keyword evidence="6" id="KW-0677">Repeat</keyword>
<evidence type="ECO:0000256" key="4">
    <source>
        <dbReference type="ARBA" id="ARBA00016020"/>
    </source>
</evidence>
<dbReference type="Pfam" id="PF18773">
    <property type="entry name" value="Importin_rep"/>
    <property type="match status" value="1"/>
</dbReference>
<dbReference type="PANTHER" id="PTHR12363:SF33">
    <property type="entry name" value="IMPORTIN-13"/>
    <property type="match status" value="1"/>
</dbReference>
<evidence type="ECO:0000256" key="7">
    <source>
        <dbReference type="ARBA" id="ARBA00022927"/>
    </source>
</evidence>
<dbReference type="Pfam" id="PF18806">
    <property type="entry name" value="Importin_rep_3"/>
    <property type="match status" value="1"/>
</dbReference>
<comment type="subcellular location">
    <subcellularLocation>
        <location evidence="1">Nucleus</location>
    </subcellularLocation>
</comment>
<dbReference type="InterPro" id="IPR016024">
    <property type="entry name" value="ARM-type_fold"/>
</dbReference>
<evidence type="ECO:0000313" key="11">
    <source>
        <dbReference type="Proteomes" id="UP000285301"/>
    </source>
</evidence>
<dbReference type="Pfam" id="PF03810">
    <property type="entry name" value="IBN_N"/>
    <property type="match status" value="1"/>
</dbReference>
<dbReference type="Pfam" id="PF24138">
    <property type="entry name" value="TPR_TNPO3_IPO13_2nd"/>
    <property type="match status" value="1"/>
</dbReference>
<dbReference type="STRING" id="1965070.A0A3S3PUW8"/>
<proteinExistence type="inferred from homology"/>
<dbReference type="GO" id="GO:0006606">
    <property type="term" value="P:protein import into nucleus"/>
    <property type="evidence" value="ECO:0007669"/>
    <property type="project" value="TreeGrafter"/>
</dbReference>
<dbReference type="InterPro" id="IPR040709">
    <property type="entry name" value="Importin_rep_1"/>
</dbReference>
<feature type="domain" description="Importin N-terminal" evidence="9">
    <location>
        <begin position="25"/>
        <end position="92"/>
    </location>
</feature>
<dbReference type="InterPro" id="IPR001494">
    <property type="entry name" value="Importin-beta_N"/>
</dbReference>
<gene>
    <name evidence="10" type="ORF">B4U79_10853</name>
</gene>
<evidence type="ECO:0000256" key="2">
    <source>
        <dbReference type="ARBA" id="ARBA00007991"/>
    </source>
</evidence>
<dbReference type="PANTHER" id="PTHR12363">
    <property type="entry name" value="TRANSPORTIN 3 AND IMPORTIN 13"/>
    <property type="match status" value="1"/>
</dbReference>
<dbReference type="SMART" id="SM00913">
    <property type="entry name" value="IBN_N"/>
    <property type="match status" value="1"/>
</dbReference>
<dbReference type="GO" id="GO:0005634">
    <property type="term" value="C:nucleus"/>
    <property type="evidence" value="ECO:0007669"/>
    <property type="project" value="UniProtKB-SubCell"/>
</dbReference>
<dbReference type="SUPFAM" id="SSF48371">
    <property type="entry name" value="ARM repeat"/>
    <property type="match status" value="1"/>
</dbReference>
<sequence length="975" mass="112149">METRIESIEKLIFDLYYNPENQSVANKQLTLFQVSFEAWEFCWLLLSPNKPLEVQYFGANSLHLKIHKFWHELDCDEKKIALRSKLLETICNYALEGSLRIVELKLCLSIAAYVVKSISDFWPTAINDLIDNFRPQQLQCIPPHKVIHTLVEILTVIPEEFNSTPMSLNERTVCRHALLQNVDHVFAVLQSVLQQVSSVDIQQLAVKCFSNWSQNLGPLILGDAHDSILSIVINSIRNEELTVCCIETINTIYSHPEIHKYPNSVLKLIEKIVPFEDLLNQAITEQNMFICGALYSLFIHIGESHSRLLLSAIVDKPEHRDNILKLISIILQCSATSGYYPVDETVSEQAFNFWYTFQDDIIASEEEKLGTYLSVFSPLYQSLIETLINKVQYPPDVIYDKDWSNEDKESFRCYRQDIGDTFMYCYNMLRVSMLSTLVAHFNIALDHLNRHIHNPQEKPWQHLESVLFALSSIAENVDVEESNYITQIFDSLPRIPFYQIDAPRLISTLMEMFGSYCEWLFNHQNYLPTVLSLLILGLKSENIAIVTATMALKDITRECQSLIQPYAEHLLTACEESLRPESPLKPKERSRLMCTVGQLLTVMPYDVTMNYLNVLLPPLLTPLKEALDPAEKQYTIRTTVISHINMFSMLFATLDPDMKQIDPEEDDEIRVKLKKDINGCHPTYPIFKEVLPLFAAMAQKWSNDETVIDAISECIKRALINLLDHVRPLVIDIMQLTCTVYCGCFQPSLLDVLKQIVILFAVDTELQPYLISFYGQMCCQTMTYCQDVRQKSALIEQFYNVSTSILRKVPSFFRSDEIDCLMIFRLAIAALIVPEKPTVKAVSTFIAEFIAKSREFDNLLRIVNTEGEALVGQVFTVIGGSMDSPRHVVENMADILMALNQKYFDNLCRWLALYAQKDGFPTEKASIQEKEHFTKMILRERKNKRKVKEFVTQFSLICRGLVGTEYAQQQIKLPY</sequence>
<evidence type="ECO:0000256" key="5">
    <source>
        <dbReference type="ARBA" id="ARBA00022448"/>
    </source>
</evidence>
<evidence type="ECO:0000256" key="1">
    <source>
        <dbReference type="ARBA" id="ARBA00004123"/>
    </source>
</evidence>
<keyword evidence="11" id="KW-1185">Reference proteome</keyword>
<dbReference type="InterPro" id="IPR057941">
    <property type="entry name" value="TPR_TNPO3_IPO13_2nd"/>
</dbReference>
<keyword evidence="5" id="KW-0813">Transport</keyword>
<dbReference type="GO" id="GO:0031267">
    <property type="term" value="F:small GTPase binding"/>
    <property type="evidence" value="ECO:0007669"/>
    <property type="project" value="InterPro"/>
</dbReference>
<dbReference type="InterPro" id="IPR011989">
    <property type="entry name" value="ARM-like"/>
</dbReference>
<name>A0A3S3PUW8_9ACAR</name>
<organism evidence="10 11">
    <name type="scientific">Dinothrombium tinctorium</name>
    <dbReference type="NCBI Taxonomy" id="1965070"/>
    <lineage>
        <taxon>Eukaryota</taxon>
        <taxon>Metazoa</taxon>
        <taxon>Ecdysozoa</taxon>
        <taxon>Arthropoda</taxon>
        <taxon>Chelicerata</taxon>
        <taxon>Arachnida</taxon>
        <taxon>Acari</taxon>
        <taxon>Acariformes</taxon>
        <taxon>Trombidiformes</taxon>
        <taxon>Prostigmata</taxon>
        <taxon>Anystina</taxon>
        <taxon>Parasitengona</taxon>
        <taxon>Trombidioidea</taxon>
        <taxon>Trombidiidae</taxon>
        <taxon>Dinothrombium</taxon>
    </lineage>
</organism>
<keyword evidence="8" id="KW-0539">Nucleus</keyword>
<accession>A0A3S3PUW8</accession>
<reference evidence="10 11" key="1">
    <citation type="journal article" date="2018" name="Gigascience">
        <title>Genomes of trombidid mites reveal novel predicted allergens and laterally-transferred genes associated with secondary metabolism.</title>
        <authorList>
            <person name="Dong X."/>
            <person name="Chaisiri K."/>
            <person name="Xia D."/>
            <person name="Armstrong S.D."/>
            <person name="Fang Y."/>
            <person name="Donnelly M.J."/>
            <person name="Kadowaki T."/>
            <person name="McGarry J.W."/>
            <person name="Darby A.C."/>
            <person name="Makepeace B.L."/>
        </authorList>
    </citation>
    <scope>NUCLEOTIDE SEQUENCE [LARGE SCALE GENOMIC DNA]</scope>
    <source>
        <strain evidence="10">UoL-WK</strain>
    </source>
</reference>
<dbReference type="AlphaFoldDB" id="A0A3S3PUW8"/>
<dbReference type="EMBL" id="NCKU01000160">
    <property type="protein sequence ID" value="RWS16817.1"/>
    <property type="molecule type" value="Genomic_DNA"/>
</dbReference>
<comment type="subunit">
    <text evidence="3">Interacts with UBC9, RAN, RBM8A, eIF-1A and PAX6.</text>
</comment>
<dbReference type="InterPro" id="IPR040520">
    <property type="entry name" value="Importin_rep_3"/>
</dbReference>
<dbReference type="Pfam" id="PF24140">
    <property type="entry name" value="TPR_TNPO3_IPO13_3rd"/>
    <property type="match status" value="1"/>
</dbReference>
<evidence type="ECO:0000256" key="8">
    <source>
        <dbReference type="ARBA" id="ARBA00023242"/>
    </source>
</evidence>
<evidence type="ECO:0000259" key="9">
    <source>
        <dbReference type="SMART" id="SM00913"/>
    </source>
</evidence>
<keyword evidence="7" id="KW-0653">Protein transport</keyword>